<accession>A0ABQ7BV27</accession>
<evidence type="ECO:0000313" key="2">
    <source>
        <dbReference type="EMBL" id="KAF3543233.1"/>
    </source>
</evidence>
<keyword evidence="3" id="KW-1185">Reference proteome</keyword>
<comment type="caution">
    <text evidence="2">The sequence shown here is derived from an EMBL/GenBank/DDBJ whole genome shotgun (WGS) entry which is preliminary data.</text>
</comment>
<evidence type="ECO:0000256" key="1">
    <source>
        <dbReference type="SAM" id="MobiDB-lite"/>
    </source>
</evidence>
<proteinExistence type="predicted"/>
<reference evidence="2 3" key="1">
    <citation type="journal article" date="2020" name="BMC Genomics">
        <title>Intraspecific diversification of the crop wild relative Brassica cretica Lam. using demographic model selection.</title>
        <authorList>
            <person name="Kioukis A."/>
            <person name="Michalopoulou V.A."/>
            <person name="Briers L."/>
            <person name="Pirintsos S."/>
            <person name="Studholme D.J."/>
            <person name="Pavlidis P."/>
            <person name="Sarris P.F."/>
        </authorList>
    </citation>
    <scope>NUCLEOTIDE SEQUENCE [LARGE SCALE GENOMIC DNA]</scope>
    <source>
        <strain evidence="3">cv. PFS-1207/04</strain>
    </source>
</reference>
<gene>
    <name evidence="2" type="ORF">DY000_02009631</name>
</gene>
<evidence type="ECO:0008006" key="4">
    <source>
        <dbReference type="Google" id="ProtNLM"/>
    </source>
</evidence>
<feature type="compositionally biased region" description="Basic and acidic residues" evidence="1">
    <location>
        <begin position="118"/>
        <end position="128"/>
    </location>
</feature>
<feature type="region of interest" description="Disordered" evidence="1">
    <location>
        <begin position="92"/>
        <end position="130"/>
    </location>
</feature>
<evidence type="ECO:0000313" key="3">
    <source>
        <dbReference type="Proteomes" id="UP000266723"/>
    </source>
</evidence>
<organism evidence="2 3">
    <name type="scientific">Brassica cretica</name>
    <name type="common">Mustard</name>
    <dbReference type="NCBI Taxonomy" id="69181"/>
    <lineage>
        <taxon>Eukaryota</taxon>
        <taxon>Viridiplantae</taxon>
        <taxon>Streptophyta</taxon>
        <taxon>Embryophyta</taxon>
        <taxon>Tracheophyta</taxon>
        <taxon>Spermatophyta</taxon>
        <taxon>Magnoliopsida</taxon>
        <taxon>eudicotyledons</taxon>
        <taxon>Gunneridae</taxon>
        <taxon>Pentapetalae</taxon>
        <taxon>rosids</taxon>
        <taxon>malvids</taxon>
        <taxon>Brassicales</taxon>
        <taxon>Brassicaceae</taxon>
        <taxon>Brassiceae</taxon>
        <taxon>Brassica</taxon>
    </lineage>
</organism>
<dbReference type="EMBL" id="QGKV02000832">
    <property type="protein sequence ID" value="KAF3543233.1"/>
    <property type="molecule type" value="Genomic_DNA"/>
</dbReference>
<name>A0ABQ7BV27_BRACR</name>
<protein>
    <recommendedName>
        <fullName evidence="4">Chromo domain-containing protein</fullName>
    </recommendedName>
</protein>
<dbReference type="Proteomes" id="UP000266723">
    <property type="component" value="Unassembled WGS sequence"/>
</dbReference>
<sequence length="196" mass="22053">MIRVIWERDGICEETWEPESQMRSFYPELFPSVEVPAEVDVNSGANSCLVGESCHIPDPSPIFYDKVCDDLAHVEKTLGFFTSSSIKIRQPLGISPHSQNTAKPCPFGERAAAGHQTSTDRRVASPERRSHRVSIPSRRFLESPTLFLLDPATIEGKETLVTLSLFFSVSFFFYIYDPRFGRKPTVVLVDLVSKDP</sequence>